<dbReference type="CDD" id="cd00130">
    <property type="entry name" value="PAS"/>
    <property type="match status" value="1"/>
</dbReference>
<dbReference type="SUPFAM" id="SSF47757">
    <property type="entry name" value="Chemotaxis receptor methyltransferase CheR, N-terminal domain"/>
    <property type="match status" value="1"/>
</dbReference>
<feature type="domain" description="CheR-type methyltransferase" evidence="16">
    <location>
        <begin position="228"/>
        <end position="488"/>
    </location>
</feature>
<dbReference type="SMART" id="SM00091">
    <property type="entry name" value="PAS"/>
    <property type="match status" value="2"/>
</dbReference>
<dbReference type="PRINTS" id="PR00996">
    <property type="entry name" value="CHERMTFRASE"/>
</dbReference>
<keyword evidence="10" id="KW-0145">Chemotaxis</keyword>
<dbReference type="InterPro" id="IPR036097">
    <property type="entry name" value="HisK_dim/P_sf"/>
</dbReference>
<dbReference type="GO" id="GO:0032259">
    <property type="term" value="P:methylation"/>
    <property type="evidence" value="ECO:0007669"/>
    <property type="project" value="UniProtKB-KW"/>
</dbReference>
<name>A0A1H2VBA4_9BACL</name>
<keyword evidence="6" id="KW-0547">Nucleotide-binding</keyword>
<dbReference type="InterPro" id="IPR035909">
    <property type="entry name" value="CheB_C"/>
</dbReference>
<evidence type="ECO:0000256" key="6">
    <source>
        <dbReference type="ARBA" id="ARBA00022741"/>
    </source>
</evidence>
<dbReference type="PROSITE" id="PS50113">
    <property type="entry name" value="PAC"/>
    <property type="match status" value="2"/>
</dbReference>
<keyword evidence="3" id="KW-0489">Methyltransferase</keyword>
<evidence type="ECO:0000256" key="11">
    <source>
        <dbReference type="SAM" id="Coils"/>
    </source>
</evidence>
<dbReference type="InterPro" id="IPR000780">
    <property type="entry name" value="CheR_MeTrfase"/>
</dbReference>
<dbReference type="PROSITE" id="PS50112">
    <property type="entry name" value="PAS"/>
    <property type="match status" value="1"/>
</dbReference>
<dbReference type="GO" id="GO:0006935">
    <property type="term" value="P:chemotaxis"/>
    <property type="evidence" value="ECO:0007669"/>
    <property type="project" value="UniProtKB-UniRule"/>
</dbReference>
<dbReference type="GO" id="GO:0000156">
    <property type="term" value="F:phosphorelay response regulator activity"/>
    <property type="evidence" value="ECO:0007669"/>
    <property type="project" value="InterPro"/>
</dbReference>
<dbReference type="SUPFAM" id="SSF53335">
    <property type="entry name" value="S-adenosyl-L-methionine-dependent methyltransferases"/>
    <property type="match status" value="1"/>
</dbReference>
<dbReference type="PROSITE" id="PS50123">
    <property type="entry name" value="CHER"/>
    <property type="match status" value="1"/>
</dbReference>
<dbReference type="InterPro" id="IPR003594">
    <property type="entry name" value="HATPase_dom"/>
</dbReference>
<gene>
    <name evidence="17" type="ORF">SAMN04489725_11077</name>
</gene>
<dbReference type="PANTHER" id="PTHR24422">
    <property type="entry name" value="CHEMOTAXIS PROTEIN METHYLTRANSFERASE"/>
    <property type="match status" value="1"/>
</dbReference>
<keyword evidence="18" id="KW-1185">Reference proteome</keyword>
<dbReference type="GO" id="GO:0005524">
    <property type="term" value="F:ATP binding"/>
    <property type="evidence" value="ECO:0007669"/>
    <property type="project" value="UniProtKB-KW"/>
</dbReference>
<keyword evidence="5" id="KW-0949">S-adenosyl-L-methionine</keyword>
<feature type="domain" description="CheB-type methylesterase" evidence="15">
    <location>
        <begin position="15"/>
        <end position="197"/>
    </location>
</feature>
<dbReference type="NCBIfam" id="TIGR00229">
    <property type="entry name" value="sensory_box"/>
    <property type="match status" value="1"/>
</dbReference>
<dbReference type="Pfam" id="PF13596">
    <property type="entry name" value="PAS_10"/>
    <property type="match status" value="1"/>
</dbReference>
<dbReference type="PROSITE" id="PS50122">
    <property type="entry name" value="CHEB"/>
    <property type="match status" value="1"/>
</dbReference>
<dbReference type="Pfam" id="PF03705">
    <property type="entry name" value="CheR_N"/>
    <property type="match status" value="1"/>
</dbReference>
<comment type="catalytic activity">
    <reaction evidence="2">
        <text>L-glutamyl-[protein] + S-adenosyl-L-methionine = [protein]-L-glutamate 5-O-methyl ester + S-adenosyl-L-homocysteine</text>
        <dbReference type="Rhea" id="RHEA:24452"/>
        <dbReference type="Rhea" id="RHEA-COMP:10208"/>
        <dbReference type="Rhea" id="RHEA-COMP:10311"/>
        <dbReference type="ChEBI" id="CHEBI:29973"/>
        <dbReference type="ChEBI" id="CHEBI:57856"/>
        <dbReference type="ChEBI" id="CHEBI:59789"/>
        <dbReference type="ChEBI" id="CHEBI:82795"/>
        <dbReference type="EC" id="2.1.1.80"/>
    </reaction>
</comment>
<evidence type="ECO:0000256" key="1">
    <source>
        <dbReference type="ARBA" id="ARBA00000085"/>
    </source>
</evidence>
<evidence type="ECO:0000256" key="8">
    <source>
        <dbReference type="ARBA" id="ARBA00022840"/>
    </source>
</evidence>
<dbReference type="Pfam" id="PF01339">
    <property type="entry name" value="CheB_methylest"/>
    <property type="match status" value="1"/>
</dbReference>
<dbReference type="PANTHER" id="PTHR24422:SF27">
    <property type="entry name" value="PROTEIN-GLUTAMATE O-METHYLTRANSFERASE"/>
    <property type="match status" value="1"/>
</dbReference>
<dbReference type="Gene3D" id="3.30.565.10">
    <property type="entry name" value="Histidine kinase-like ATPase, C-terminal domain"/>
    <property type="match status" value="1"/>
</dbReference>
<dbReference type="SMART" id="SM00138">
    <property type="entry name" value="MeTrc"/>
    <property type="match status" value="1"/>
</dbReference>
<evidence type="ECO:0000259" key="15">
    <source>
        <dbReference type="PROSITE" id="PS50122"/>
    </source>
</evidence>
<dbReference type="Gene3D" id="3.30.450.20">
    <property type="entry name" value="PAS domain"/>
    <property type="match status" value="2"/>
</dbReference>
<dbReference type="SMART" id="SM00388">
    <property type="entry name" value="HisKA"/>
    <property type="match status" value="1"/>
</dbReference>
<evidence type="ECO:0000256" key="7">
    <source>
        <dbReference type="ARBA" id="ARBA00022777"/>
    </source>
</evidence>
<protein>
    <submittedName>
        <fullName evidence="17">Two-component system, chemotaxis family, CheB/CheR fusion protein</fullName>
    </submittedName>
</protein>
<dbReference type="SUPFAM" id="SSF52738">
    <property type="entry name" value="Methylesterase CheB, C-terminal domain"/>
    <property type="match status" value="1"/>
</dbReference>
<evidence type="ECO:0000259" key="14">
    <source>
        <dbReference type="PROSITE" id="PS50113"/>
    </source>
</evidence>
<dbReference type="SMART" id="SM00387">
    <property type="entry name" value="HATPase_c"/>
    <property type="match status" value="1"/>
</dbReference>
<dbReference type="GO" id="GO:0008983">
    <property type="term" value="F:protein-glutamate O-methyltransferase activity"/>
    <property type="evidence" value="ECO:0007669"/>
    <property type="project" value="UniProtKB-EC"/>
</dbReference>
<keyword evidence="8" id="KW-0067">ATP-binding</keyword>
<feature type="active site" evidence="10">
    <location>
        <position position="147"/>
    </location>
</feature>
<sequence length="1209" mass="135432">MPFCRQGVRRMTSSELRPSYIVGIGASAGGLEALTALFEHLAPDTGMAFVVIQHLSPNYRSFMAELLGTHTSMRIVQAEHDMPIEPNVVYLNPPRKNLFIENGRLVVHDHTAIKGELHLPIDGFFHSLGQDIRERAVGVVLSGTGSDGSRGIVTIKRNGGKVFVQNESAKFDGMPRSALASGVVDAVLPPDQLAAQLESLGRGEQMVGTTRSNEHVSGEDYDDEVDSQKYQRILDLLFQNTGIDYQVYKRDGVIRRLKRRMGIENIPDVEQYLELLQTHPESVQDLHKDLLIGVTSFFRDPKAFQIIYEQVLPHIFANRSREREVRVWVAGCSTGEEAYSIAILMQEYMAATGTKYNVKIFATDLDRDAISFAGNGVYPVEIEKVVNRTRLQAFFTRVDAGYQVKPEIRKMIIFAPHNITKDPPFMNTDLITCRNMLIYLQSDVQHRILSLFHFALHSHGFLFLGPSESIGRLAKLFVPVNAKWNIFQHADASGALALYQQAPSLPTGIKGVSTHVDLAPRAEAVKQQTRAGGSSHTDELYRIFVEEHMPPCVVIDDKQDVVSLHGNVNKYLALANGRPSNNVHKMFDSSISVAIVTAISKIRKGSLEVVYDDVHIKDGNDVRITLVVRPLSRNVDRFRNHVLVLFKEVERRPHSVSTYGDMVTSVNQHVIELERELQMYQEKLQVTVEELETSNEELQATNEEIVAANEELQSTNEELHSVNEELLTINAEYQLNIQQLTELNNDMDNFLASTQIGTLFLDREMKVRRFTPAITKEINLLEVDIGRPISHISHHLKYDEMIQDAEKVLATSLPIEREIESKTGYWYSVRILPYRTAEQPIKGIVLTFVDITSMKKMNEELRKLSYAIEQSPSIVVITDPSGAIEYVNPKFCECTGFTHDEIVGKDIASLHVWGSGETSYASIWNSVAGESRWAGELPTLRKDGTTYWESLSLVPILSDQGDTIHYLKVAEDITEIKETEELLRKSEMLSAVGELAAGIAHEIRNPLTALKGFTKLIRTGSHSESYLEIMHQELERIETIINELLVLSKPQALHFKPANLVDVIRDVVMLLETQALLNQVEIVFETAMEELMMECVENQLKQVFINLVKNAIEAMPNGGVVSVHLALTADEDVLLTVQDQGVGIPEEKLARLGEPFYTTKDKGTGLGLMVSFKIVEQHGGTIRYRSAPGQGTTAEIRLPLHKSPTADAP</sequence>
<dbReference type="EMBL" id="FNOJ01000010">
    <property type="protein sequence ID" value="SDW65595.1"/>
    <property type="molecule type" value="Genomic_DNA"/>
</dbReference>
<dbReference type="Gene3D" id="1.10.155.10">
    <property type="entry name" value="Chemotaxis receptor methyltransferase CheR, N-terminal domain"/>
    <property type="match status" value="1"/>
</dbReference>
<feature type="domain" description="PAC" evidence="14">
    <location>
        <begin position="933"/>
        <end position="985"/>
    </location>
</feature>
<dbReference type="GO" id="GO:0000155">
    <property type="term" value="F:phosphorelay sensor kinase activity"/>
    <property type="evidence" value="ECO:0007669"/>
    <property type="project" value="InterPro"/>
</dbReference>
<dbReference type="InterPro" id="IPR022642">
    <property type="entry name" value="CheR_C"/>
</dbReference>
<feature type="domain" description="PAC" evidence="14">
    <location>
        <begin position="809"/>
        <end position="863"/>
    </location>
</feature>
<dbReference type="InterPro" id="IPR050903">
    <property type="entry name" value="Bact_Chemotaxis_MeTrfase"/>
</dbReference>
<dbReference type="InterPro" id="IPR000014">
    <property type="entry name" value="PAS"/>
</dbReference>
<dbReference type="GO" id="GO:0005737">
    <property type="term" value="C:cytoplasm"/>
    <property type="evidence" value="ECO:0007669"/>
    <property type="project" value="InterPro"/>
</dbReference>
<evidence type="ECO:0000256" key="5">
    <source>
        <dbReference type="ARBA" id="ARBA00022691"/>
    </source>
</evidence>
<evidence type="ECO:0000313" key="18">
    <source>
        <dbReference type="Proteomes" id="UP000182589"/>
    </source>
</evidence>
<dbReference type="InterPro" id="IPR003661">
    <property type="entry name" value="HisK_dim/P_dom"/>
</dbReference>
<keyword evidence="4" id="KW-0808">Transferase</keyword>
<accession>A0A1H2VBA4</accession>
<dbReference type="SUPFAM" id="SSF55874">
    <property type="entry name" value="ATPase domain of HSP90 chaperone/DNA topoisomerase II/histidine kinase"/>
    <property type="match status" value="1"/>
</dbReference>
<dbReference type="InterPro" id="IPR000700">
    <property type="entry name" value="PAS-assoc_C"/>
</dbReference>
<dbReference type="InterPro" id="IPR036804">
    <property type="entry name" value="CheR_N_sf"/>
</dbReference>
<dbReference type="InterPro" id="IPR036890">
    <property type="entry name" value="HATPase_C_sf"/>
</dbReference>
<feature type="domain" description="Histidine kinase" evidence="12">
    <location>
        <begin position="998"/>
        <end position="1202"/>
    </location>
</feature>
<dbReference type="InterPro" id="IPR000673">
    <property type="entry name" value="Sig_transdc_resp-reg_Me-estase"/>
</dbReference>
<dbReference type="STRING" id="89784.SAMN04489725_11077"/>
<evidence type="ECO:0000256" key="9">
    <source>
        <dbReference type="ARBA" id="ARBA00023012"/>
    </source>
</evidence>
<dbReference type="Proteomes" id="UP000182589">
    <property type="component" value="Unassembled WGS sequence"/>
</dbReference>
<dbReference type="Pfam" id="PF13426">
    <property type="entry name" value="PAS_9"/>
    <property type="match status" value="1"/>
</dbReference>
<dbReference type="CDD" id="cd16434">
    <property type="entry name" value="CheB-CheR_fusion"/>
    <property type="match status" value="1"/>
</dbReference>
<organism evidence="17 18">
    <name type="scientific">Alicyclobacillus hesperidum</name>
    <dbReference type="NCBI Taxonomy" id="89784"/>
    <lineage>
        <taxon>Bacteria</taxon>
        <taxon>Bacillati</taxon>
        <taxon>Bacillota</taxon>
        <taxon>Bacilli</taxon>
        <taxon>Bacillales</taxon>
        <taxon>Alicyclobacillaceae</taxon>
        <taxon>Alicyclobacillus</taxon>
    </lineage>
</organism>
<dbReference type="Gene3D" id="3.40.50.180">
    <property type="entry name" value="Methylesterase CheB, C-terminal domain"/>
    <property type="match status" value="1"/>
</dbReference>
<dbReference type="InterPro" id="IPR035965">
    <property type="entry name" value="PAS-like_dom_sf"/>
</dbReference>
<evidence type="ECO:0000259" key="13">
    <source>
        <dbReference type="PROSITE" id="PS50112"/>
    </source>
</evidence>
<feature type="domain" description="PAS" evidence="13">
    <location>
        <begin position="860"/>
        <end position="905"/>
    </location>
</feature>
<dbReference type="CDD" id="cd00082">
    <property type="entry name" value="HisKA"/>
    <property type="match status" value="1"/>
</dbReference>
<dbReference type="InterPro" id="IPR029063">
    <property type="entry name" value="SAM-dependent_MTases_sf"/>
</dbReference>
<evidence type="ECO:0000259" key="16">
    <source>
        <dbReference type="PROSITE" id="PS50123"/>
    </source>
</evidence>
<dbReference type="GO" id="GO:0008984">
    <property type="term" value="F:protein-glutamate methylesterase activity"/>
    <property type="evidence" value="ECO:0007669"/>
    <property type="project" value="InterPro"/>
</dbReference>
<keyword evidence="11" id="KW-0175">Coiled coil</keyword>
<dbReference type="Gene3D" id="3.40.50.150">
    <property type="entry name" value="Vaccinia Virus protein VP39"/>
    <property type="match status" value="1"/>
</dbReference>
<evidence type="ECO:0000259" key="12">
    <source>
        <dbReference type="PROSITE" id="PS50109"/>
    </source>
</evidence>
<evidence type="ECO:0000256" key="4">
    <source>
        <dbReference type="ARBA" id="ARBA00022679"/>
    </source>
</evidence>
<feature type="coiled-coil region" evidence="11">
    <location>
        <begin position="663"/>
        <end position="743"/>
    </location>
</feature>
<evidence type="ECO:0000256" key="3">
    <source>
        <dbReference type="ARBA" id="ARBA00022603"/>
    </source>
</evidence>
<comment type="catalytic activity">
    <reaction evidence="1">
        <text>ATP + protein L-histidine = ADP + protein N-phospho-L-histidine.</text>
        <dbReference type="EC" id="2.7.13.3"/>
    </reaction>
</comment>
<evidence type="ECO:0000256" key="10">
    <source>
        <dbReference type="PROSITE-ProRule" id="PRU00050"/>
    </source>
</evidence>
<feature type="active site" evidence="10">
    <location>
        <position position="54"/>
    </location>
</feature>
<dbReference type="PROSITE" id="PS50109">
    <property type="entry name" value="HIS_KIN"/>
    <property type="match status" value="1"/>
</dbReference>
<proteinExistence type="predicted"/>
<dbReference type="Pfam" id="PF01739">
    <property type="entry name" value="CheR"/>
    <property type="match status" value="1"/>
</dbReference>
<dbReference type="AlphaFoldDB" id="A0A1H2VBA4"/>
<dbReference type="InterPro" id="IPR005467">
    <property type="entry name" value="His_kinase_dom"/>
</dbReference>
<keyword evidence="10" id="KW-0378">Hydrolase</keyword>
<dbReference type="SUPFAM" id="SSF47384">
    <property type="entry name" value="Homodimeric domain of signal transducing histidine kinase"/>
    <property type="match status" value="1"/>
</dbReference>
<dbReference type="InterPro" id="IPR022641">
    <property type="entry name" value="CheR_N"/>
</dbReference>
<dbReference type="Gene3D" id="1.10.287.130">
    <property type="match status" value="1"/>
</dbReference>
<dbReference type="SUPFAM" id="SSF55785">
    <property type="entry name" value="PYP-like sensor domain (PAS domain)"/>
    <property type="match status" value="2"/>
</dbReference>
<keyword evidence="7" id="KW-0418">Kinase</keyword>
<evidence type="ECO:0000256" key="2">
    <source>
        <dbReference type="ARBA" id="ARBA00001541"/>
    </source>
</evidence>
<evidence type="ECO:0000313" key="17">
    <source>
        <dbReference type="EMBL" id="SDW65595.1"/>
    </source>
</evidence>
<keyword evidence="9" id="KW-0902">Two-component regulatory system</keyword>
<dbReference type="CDD" id="cd00075">
    <property type="entry name" value="HATPase"/>
    <property type="match status" value="1"/>
</dbReference>
<dbReference type="Pfam" id="PF02518">
    <property type="entry name" value="HATPase_c"/>
    <property type="match status" value="1"/>
</dbReference>
<feature type="active site" evidence="10">
    <location>
        <position position="27"/>
    </location>
</feature>
<reference evidence="18" key="1">
    <citation type="submission" date="2016-10" db="EMBL/GenBank/DDBJ databases">
        <authorList>
            <person name="Varghese N."/>
        </authorList>
    </citation>
    <scope>NUCLEOTIDE SEQUENCE [LARGE SCALE GENOMIC DNA]</scope>
    <source>
        <strain evidence="18">DSM 12489</strain>
    </source>
</reference>
<dbReference type="Pfam" id="PF00512">
    <property type="entry name" value="HisKA"/>
    <property type="match status" value="1"/>
</dbReference>